<dbReference type="PROSITE" id="PS51257">
    <property type="entry name" value="PROKAR_LIPOPROTEIN"/>
    <property type="match status" value="1"/>
</dbReference>
<dbReference type="Proteomes" id="UP000463961">
    <property type="component" value="Chromosome"/>
</dbReference>
<proteinExistence type="predicted"/>
<reference evidence="3" key="1">
    <citation type="submission" date="2020-01" db="EMBL/GenBank/DDBJ databases">
        <title>Phosphoaccumulans saitamaens gen. nov., sp. nov., a polyphosphate accumulating bacterium isolated from surface river water.</title>
        <authorList>
            <person name="Watanabe K."/>
            <person name="Suda W."/>
        </authorList>
    </citation>
    <scope>NUCLEOTIDE SEQUENCE [LARGE SCALE GENOMIC DNA]</scope>
    <source>
        <strain evidence="3">ICHIAU1</strain>
    </source>
</reference>
<dbReference type="RefSeq" id="WP_162050060.1">
    <property type="nucleotide sequence ID" value="NZ_AP019011.1"/>
</dbReference>
<feature type="compositionally biased region" description="Polar residues" evidence="1">
    <location>
        <begin position="133"/>
        <end position="145"/>
    </location>
</feature>
<protein>
    <submittedName>
        <fullName evidence="2">Uncharacterized protein</fullName>
    </submittedName>
</protein>
<sequence length="206" mass="22116">MKKSFLIVSAIFLGLTACSSTPKNPVDATPGRTADVEFLEANGPLTLTFDDKGNWLSITSSATAPLVSNAPEGVEIAFKTATMRAKRNLSEFMSNDLKSTKSVQTISKSYLKNIAQVDSSNESNTAAEDEDAASNSQAAKESRQKANTIAQTVRERIDDNSQAILKGVQITNRKVSKEQQHVSVTISVTQQSIKGAEQARKAMGGF</sequence>
<evidence type="ECO:0000313" key="2">
    <source>
        <dbReference type="EMBL" id="BBU69227.1"/>
    </source>
</evidence>
<accession>A0A679HUG5</accession>
<feature type="region of interest" description="Disordered" evidence="1">
    <location>
        <begin position="118"/>
        <end position="145"/>
    </location>
</feature>
<evidence type="ECO:0000256" key="1">
    <source>
        <dbReference type="SAM" id="MobiDB-lite"/>
    </source>
</evidence>
<keyword evidence="3" id="KW-1185">Reference proteome</keyword>
<gene>
    <name evidence="2" type="ORF">ICHIAU1_15100</name>
</gene>
<dbReference type="EMBL" id="AP022345">
    <property type="protein sequence ID" value="BBU69227.1"/>
    <property type="molecule type" value="Genomic_DNA"/>
</dbReference>
<dbReference type="AlphaFoldDB" id="A0A679HUG5"/>
<name>A0A679HUG5_9RHOO</name>
<evidence type="ECO:0000313" key="3">
    <source>
        <dbReference type="Proteomes" id="UP000463961"/>
    </source>
</evidence>
<organism evidence="2 3">
    <name type="scientific">Fluviibacter phosphoraccumulans</name>
    <dbReference type="NCBI Taxonomy" id="1751046"/>
    <lineage>
        <taxon>Bacteria</taxon>
        <taxon>Pseudomonadati</taxon>
        <taxon>Pseudomonadota</taxon>
        <taxon>Betaproteobacteria</taxon>
        <taxon>Rhodocyclales</taxon>
        <taxon>Fluviibacteraceae</taxon>
        <taxon>Fluviibacter</taxon>
    </lineage>
</organism>